<keyword evidence="1" id="KW-0472">Membrane</keyword>
<proteinExistence type="predicted"/>
<keyword evidence="1" id="KW-0812">Transmembrane</keyword>
<evidence type="ECO:0000259" key="2">
    <source>
        <dbReference type="Pfam" id="PF23636"/>
    </source>
</evidence>
<keyword evidence="4" id="KW-1185">Reference proteome</keyword>
<sequence>MVASKSTAWAGMVVFAATMMLIMSLLNIIEGLLVLFNDDQLVLVREKFVLVDLTAWGWTLLLFGLALFAVGVGLLATQTWARIAGIIVVGLHAVWQVASLGAYPIWSLLMLAIDTFVIFALTARWSSVRPEPETLIDQT</sequence>
<organism evidence="3 4">
    <name type="scientific">Actinoplanes digitatis</name>
    <dbReference type="NCBI Taxonomy" id="1868"/>
    <lineage>
        <taxon>Bacteria</taxon>
        <taxon>Bacillati</taxon>
        <taxon>Actinomycetota</taxon>
        <taxon>Actinomycetes</taxon>
        <taxon>Micromonosporales</taxon>
        <taxon>Micromonosporaceae</taxon>
        <taxon>Actinoplanes</taxon>
    </lineage>
</organism>
<feature type="transmembrane region" description="Helical" evidence="1">
    <location>
        <begin position="56"/>
        <end position="75"/>
    </location>
</feature>
<evidence type="ECO:0000313" key="3">
    <source>
        <dbReference type="EMBL" id="MBB4763960.1"/>
    </source>
</evidence>
<feature type="domain" description="DUF7144" evidence="2">
    <location>
        <begin position="12"/>
        <end position="125"/>
    </location>
</feature>
<comment type="caution">
    <text evidence="3">The sequence shown here is derived from an EMBL/GenBank/DDBJ whole genome shotgun (WGS) entry which is preliminary data.</text>
</comment>
<feature type="transmembrane region" description="Helical" evidence="1">
    <location>
        <begin position="12"/>
        <end position="36"/>
    </location>
</feature>
<name>A0A7W7I054_9ACTN</name>
<dbReference type="AlphaFoldDB" id="A0A7W7I054"/>
<gene>
    <name evidence="3" type="ORF">BJ971_004516</name>
</gene>
<dbReference type="EMBL" id="JACHNH010000001">
    <property type="protein sequence ID" value="MBB4763960.1"/>
    <property type="molecule type" value="Genomic_DNA"/>
</dbReference>
<evidence type="ECO:0000313" key="4">
    <source>
        <dbReference type="Proteomes" id="UP000578112"/>
    </source>
</evidence>
<protein>
    <submittedName>
        <fullName evidence="3">Putative membrane protein</fullName>
    </submittedName>
</protein>
<reference evidence="3 4" key="1">
    <citation type="submission" date="2020-08" db="EMBL/GenBank/DDBJ databases">
        <title>Sequencing the genomes of 1000 actinobacteria strains.</title>
        <authorList>
            <person name="Klenk H.-P."/>
        </authorList>
    </citation>
    <scope>NUCLEOTIDE SEQUENCE [LARGE SCALE GENOMIC DNA]</scope>
    <source>
        <strain evidence="3 4">DSM 43149</strain>
    </source>
</reference>
<keyword evidence="1" id="KW-1133">Transmembrane helix</keyword>
<dbReference type="InterPro" id="IPR055568">
    <property type="entry name" value="DUF7144"/>
</dbReference>
<evidence type="ECO:0000256" key="1">
    <source>
        <dbReference type="SAM" id="Phobius"/>
    </source>
</evidence>
<dbReference type="RefSeq" id="WP_184995201.1">
    <property type="nucleotide sequence ID" value="NZ_BOMK01000024.1"/>
</dbReference>
<feature type="transmembrane region" description="Helical" evidence="1">
    <location>
        <begin position="80"/>
        <end position="98"/>
    </location>
</feature>
<accession>A0A7W7I054</accession>
<dbReference type="Proteomes" id="UP000578112">
    <property type="component" value="Unassembled WGS sequence"/>
</dbReference>
<dbReference type="Pfam" id="PF23636">
    <property type="entry name" value="DUF7144"/>
    <property type="match status" value="1"/>
</dbReference>